<evidence type="ECO:0000256" key="6">
    <source>
        <dbReference type="ARBA" id="ARBA00023136"/>
    </source>
</evidence>
<dbReference type="PANTHER" id="PTHR30193">
    <property type="entry name" value="ABC TRANSPORTER PERMEASE PROTEIN"/>
    <property type="match status" value="1"/>
</dbReference>
<reference evidence="9 10" key="1">
    <citation type="submission" date="2019-05" db="EMBL/GenBank/DDBJ databases">
        <authorList>
            <person name="Narsing Rao M.P."/>
            <person name="Li W.J."/>
        </authorList>
    </citation>
    <scope>NUCLEOTIDE SEQUENCE [LARGE SCALE GENOMIC DNA]</scope>
    <source>
        <strain evidence="9 10">SYSU_K30003</strain>
    </source>
</reference>
<keyword evidence="4 7" id="KW-0812">Transmembrane</keyword>
<dbReference type="SUPFAM" id="SSF161098">
    <property type="entry name" value="MetI-like"/>
    <property type="match status" value="1"/>
</dbReference>
<dbReference type="Gene3D" id="1.10.3720.10">
    <property type="entry name" value="MetI-like"/>
    <property type="match status" value="1"/>
</dbReference>
<evidence type="ECO:0000256" key="4">
    <source>
        <dbReference type="ARBA" id="ARBA00022692"/>
    </source>
</evidence>
<dbReference type="Proteomes" id="UP000309676">
    <property type="component" value="Unassembled WGS sequence"/>
</dbReference>
<evidence type="ECO:0000256" key="2">
    <source>
        <dbReference type="ARBA" id="ARBA00022448"/>
    </source>
</evidence>
<feature type="transmembrane region" description="Helical" evidence="7">
    <location>
        <begin position="170"/>
        <end position="193"/>
    </location>
</feature>
<keyword evidence="10" id="KW-1185">Reference proteome</keyword>
<sequence>MANIALDRTIKLKAAAKKRSRKLNSDPIGYALILPFYLFLAVFVLFPIAYNLYLSFTNYNLSEIKWVGWSNYAALLHDQFFFISMKNTLVYTAVTLTVTVGLGLIFAVLLNYRLYGTKWIRLSFFSPHVTSMVAVSMIWMWIYEPSHGIANSLLEALGIAGKQWLYDAKWALSAVIFTSVWKALGYNIVIYVAGLQSIPRHLYEAAAVDGAGGLRQFFHITIPQIKPITFFLIVTGLIHNFNVFEQIMIMTDGGPLHSTTTLVHQIYIRAFQQFQIGYAASLSMVMLLAIGLITAANFRFGGRGSTNA</sequence>
<evidence type="ECO:0000256" key="7">
    <source>
        <dbReference type="RuleBase" id="RU363032"/>
    </source>
</evidence>
<feature type="domain" description="ABC transmembrane type-1" evidence="8">
    <location>
        <begin position="85"/>
        <end position="297"/>
    </location>
</feature>
<evidence type="ECO:0000313" key="10">
    <source>
        <dbReference type="Proteomes" id="UP000309676"/>
    </source>
</evidence>
<feature type="transmembrane region" description="Helical" evidence="7">
    <location>
        <begin position="122"/>
        <end position="142"/>
    </location>
</feature>
<feature type="transmembrane region" description="Helical" evidence="7">
    <location>
        <begin position="276"/>
        <end position="298"/>
    </location>
</feature>
<keyword evidence="2 7" id="KW-0813">Transport</keyword>
<dbReference type="InterPro" id="IPR035906">
    <property type="entry name" value="MetI-like_sf"/>
</dbReference>
<keyword evidence="5 7" id="KW-1133">Transmembrane helix</keyword>
<dbReference type="PROSITE" id="PS50928">
    <property type="entry name" value="ABC_TM1"/>
    <property type="match status" value="1"/>
</dbReference>
<name>A0A5R9GG96_9BACL</name>
<dbReference type="AlphaFoldDB" id="A0A5R9GG96"/>
<dbReference type="Pfam" id="PF00528">
    <property type="entry name" value="BPD_transp_1"/>
    <property type="match status" value="1"/>
</dbReference>
<comment type="subcellular location">
    <subcellularLocation>
        <location evidence="1 7">Cell membrane</location>
        <topology evidence="1 7">Multi-pass membrane protein</topology>
    </subcellularLocation>
</comment>
<dbReference type="InterPro" id="IPR000515">
    <property type="entry name" value="MetI-like"/>
</dbReference>
<dbReference type="SUPFAM" id="SSF160964">
    <property type="entry name" value="MalF N-terminal region-like"/>
    <property type="match status" value="1"/>
</dbReference>
<dbReference type="PANTHER" id="PTHR30193:SF37">
    <property type="entry name" value="INNER MEMBRANE ABC TRANSPORTER PERMEASE PROTEIN YCJO"/>
    <property type="match status" value="1"/>
</dbReference>
<organism evidence="9 10">
    <name type="scientific">Paenibacillus antri</name>
    <dbReference type="NCBI Taxonomy" id="2582848"/>
    <lineage>
        <taxon>Bacteria</taxon>
        <taxon>Bacillati</taxon>
        <taxon>Bacillota</taxon>
        <taxon>Bacilli</taxon>
        <taxon>Bacillales</taxon>
        <taxon>Paenibacillaceae</taxon>
        <taxon>Paenibacillus</taxon>
    </lineage>
</organism>
<comment type="caution">
    <text evidence="9">The sequence shown here is derived from an EMBL/GenBank/DDBJ whole genome shotgun (WGS) entry which is preliminary data.</text>
</comment>
<keyword evidence="6 7" id="KW-0472">Membrane</keyword>
<dbReference type="EMBL" id="VCIW01000005">
    <property type="protein sequence ID" value="TLS52408.1"/>
    <property type="molecule type" value="Genomic_DNA"/>
</dbReference>
<evidence type="ECO:0000259" key="8">
    <source>
        <dbReference type="PROSITE" id="PS50928"/>
    </source>
</evidence>
<evidence type="ECO:0000256" key="5">
    <source>
        <dbReference type="ARBA" id="ARBA00022989"/>
    </source>
</evidence>
<comment type="similarity">
    <text evidence="7">Belongs to the binding-protein-dependent transport system permease family.</text>
</comment>
<dbReference type="CDD" id="cd06261">
    <property type="entry name" value="TM_PBP2"/>
    <property type="match status" value="1"/>
</dbReference>
<gene>
    <name evidence="9" type="ORF">FE782_10595</name>
</gene>
<dbReference type="GO" id="GO:0005886">
    <property type="term" value="C:plasma membrane"/>
    <property type="evidence" value="ECO:0007669"/>
    <property type="project" value="UniProtKB-SubCell"/>
</dbReference>
<dbReference type="OrthoDB" id="9809173at2"/>
<evidence type="ECO:0000256" key="3">
    <source>
        <dbReference type="ARBA" id="ARBA00022475"/>
    </source>
</evidence>
<dbReference type="GO" id="GO:0055085">
    <property type="term" value="P:transmembrane transport"/>
    <property type="evidence" value="ECO:0007669"/>
    <property type="project" value="InterPro"/>
</dbReference>
<evidence type="ECO:0000256" key="1">
    <source>
        <dbReference type="ARBA" id="ARBA00004651"/>
    </source>
</evidence>
<evidence type="ECO:0000313" key="9">
    <source>
        <dbReference type="EMBL" id="TLS52408.1"/>
    </source>
</evidence>
<accession>A0A5R9GG96</accession>
<protein>
    <submittedName>
        <fullName evidence="9">Sugar ABC transporter permease</fullName>
    </submittedName>
</protein>
<keyword evidence="3" id="KW-1003">Cell membrane</keyword>
<dbReference type="InterPro" id="IPR051393">
    <property type="entry name" value="ABC_transporter_permease"/>
</dbReference>
<feature type="transmembrane region" description="Helical" evidence="7">
    <location>
        <begin position="28"/>
        <end position="50"/>
    </location>
</feature>
<dbReference type="RefSeq" id="WP_138194064.1">
    <property type="nucleotide sequence ID" value="NZ_VCIW01000005.1"/>
</dbReference>
<proteinExistence type="inferred from homology"/>
<feature type="transmembrane region" description="Helical" evidence="7">
    <location>
        <begin position="89"/>
        <end position="110"/>
    </location>
</feature>